<dbReference type="GO" id="GO:0003677">
    <property type="term" value="F:DNA binding"/>
    <property type="evidence" value="ECO:0007669"/>
    <property type="project" value="UniProtKB-KW"/>
</dbReference>
<protein>
    <submittedName>
        <fullName evidence="3">Predicted DNA-binding protein, contains XRE-type HTH domain</fullName>
    </submittedName>
</protein>
<evidence type="ECO:0000313" key="2">
    <source>
        <dbReference type="EMBL" id="BCB72464.1"/>
    </source>
</evidence>
<dbReference type="InterPro" id="IPR010982">
    <property type="entry name" value="Lambda_DNA-bd_dom_sf"/>
</dbReference>
<dbReference type="EMBL" id="FODB01000004">
    <property type="protein sequence ID" value="SEN16764.1"/>
    <property type="molecule type" value="Genomic_DNA"/>
</dbReference>
<dbReference type="AlphaFoldDB" id="A0A1H8ECB3"/>
<gene>
    <name evidence="2" type="ORF">HMEPL2_28150</name>
    <name evidence="3" type="ORF">SAMN04490369_100422</name>
</gene>
<dbReference type="EMBL" id="AP022869">
    <property type="protein sequence ID" value="BCB72464.1"/>
    <property type="molecule type" value="Genomic_DNA"/>
</dbReference>
<dbReference type="Gene3D" id="1.10.260.40">
    <property type="entry name" value="lambda repressor-like DNA-binding domains"/>
    <property type="match status" value="1"/>
</dbReference>
<dbReference type="Proteomes" id="UP000199493">
    <property type="component" value="Unassembled WGS sequence"/>
</dbReference>
<name>A0A1H8ECB3_9GAMM</name>
<dbReference type="InterPro" id="IPR001387">
    <property type="entry name" value="Cro/C1-type_HTH"/>
</dbReference>
<dbReference type="SUPFAM" id="SSF47413">
    <property type="entry name" value="lambda repressor-like DNA-binding domains"/>
    <property type="match status" value="1"/>
</dbReference>
<organism evidence="3 4">
    <name type="scientific">Vreelandella aquamarina</name>
    <dbReference type="NCBI Taxonomy" id="77097"/>
    <lineage>
        <taxon>Bacteria</taxon>
        <taxon>Pseudomonadati</taxon>
        <taxon>Pseudomonadota</taxon>
        <taxon>Gammaproteobacteria</taxon>
        <taxon>Oceanospirillales</taxon>
        <taxon>Halomonadaceae</taxon>
        <taxon>Vreelandella</taxon>
    </lineage>
</organism>
<feature type="domain" description="HigA2-like helix-turn-helix" evidence="1">
    <location>
        <begin position="14"/>
        <end position="90"/>
    </location>
</feature>
<accession>A0A1H8ECB3</accession>
<evidence type="ECO:0000313" key="3">
    <source>
        <dbReference type="EMBL" id="SEN16764.1"/>
    </source>
</evidence>
<dbReference type="Pfam" id="PF13744">
    <property type="entry name" value="HTH_37"/>
    <property type="match status" value="1"/>
</dbReference>
<evidence type="ECO:0000313" key="4">
    <source>
        <dbReference type="Proteomes" id="UP000199493"/>
    </source>
</evidence>
<dbReference type="STRING" id="77097.SAMN04490369_100422"/>
<dbReference type="CDD" id="cd00093">
    <property type="entry name" value="HTH_XRE"/>
    <property type="match status" value="1"/>
</dbReference>
<accession>A0A6F8XFD4</accession>
<evidence type="ECO:0000313" key="5">
    <source>
        <dbReference type="Proteomes" id="UP000501053"/>
    </source>
</evidence>
<keyword evidence="5" id="KW-1185">Reference proteome</keyword>
<evidence type="ECO:0000259" key="1">
    <source>
        <dbReference type="Pfam" id="PF13744"/>
    </source>
</evidence>
<reference evidence="2 5" key="2">
    <citation type="submission" date="2020-03" db="EMBL/GenBank/DDBJ databases">
        <title>Complete Genome Sequence of Halomonas meridiana strain Eplume2, isolated from hydrothermal-plume in the north east Pacific Ocean.</title>
        <authorList>
            <person name="Kurihara Y."/>
            <person name="Kawai S."/>
            <person name="Sakai A."/>
            <person name="Galipon J."/>
            <person name="Arakawa K."/>
        </authorList>
    </citation>
    <scope>NUCLEOTIDE SEQUENCE [LARGE SCALE GENOMIC DNA]</scope>
    <source>
        <strain evidence="2 5">Eplume2</strain>
    </source>
</reference>
<keyword evidence="3" id="KW-0238">DNA-binding</keyword>
<sequence length="97" mass="11095">MAIEYYDSVWDAIEDTPEEALNMRLRSELMARIAGRVREWDITQKEAAHRLGITQPRLNDLLNGQINKFSLDALVNLTGPANFHLELEIEDEKEVAA</sequence>
<dbReference type="Proteomes" id="UP000501053">
    <property type="component" value="Chromosome"/>
</dbReference>
<dbReference type="RefSeq" id="WP_039860777.1">
    <property type="nucleotide sequence ID" value="NZ_AP022869.1"/>
</dbReference>
<dbReference type="InterPro" id="IPR039554">
    <property type="entry name" value="HigA2-like_HTH"/>
</dbReference>
<proteinExistence type="predicted"/>
<reference evidence="3 4" key="1">
    <citation type="submission" date="2016-10" db="EMBL/GenBank/DDBJ databases">
        <authorList>
            <person name="de Groot N.N."/>
        </authorList>
    </citation>
    <scope>NUCLEOTIDE SEQUENCE [LARGE SCALE GENOMIC DNA]</scope>
    <source>
        <strain evidence="3 4">558</strain>
    </source>
</reference>